<keyword evidence="10" id="KW-1185">Reference proteome</keyword>
<comment type="similarity">
    <text evidence="1">Belongs to the sigma-70 factor family. ECF subfamily.</text>
</comment>
<sequence>MCSAPPFRYAQWHVLTLSTTRGIPHSPRGIHEGFLGPGIRNQRATKRGASPGGNVMTLITHPHVDTNLAEFSDATLLKLHAHGHHRAFRVLLERHRRLMWSAVRQAGITCEEEGSDVLQDALLKVHRYATRWEGDAKVGTWIFTVVRNTALTHVRARNRRINPEAVDFEERMRTFATDCRHEESTIDRVDLHAYLGKLTAELREVMILTALHGLSEAEVGEKLGIPRGTVKSRKARARRMLREMLTVTVDG</sequence>
<evidence type="ECO:0000259" key="8">
    <source>
        <dbReference type="Pfam" id="PF08281"/>
    </source>
</evidence>
<evidence type="ECO:0000256" key="6">
    <source>
        <dbReference type="SAM" id="MobiDB-lite"/>
    </source>
</evidence>
<dbReference type="CDD" id="cd06171">
    <property type="entry name" value="Sigma70_r4"/>
    <property type="match status" value="1"/>
</dbReference>
<evidence type="ECO:0000313" key="9">
    <source>
        <dbReference type="EMBL" id="QNH96806.1"/>
    </source>
</evidence>
<dbReference type="InterPro" id="IPR036388">
    <property type="entry name" value="WH-like_DNA-bd_sf"/>
</dbReference>
<dbReference type="GO" id="GO:0006352">
    <property type="term" value="P:DNA-templated transcription initiation"/>
    <property type="evidence" value="ECO:0007669"/>
    <property type="project" value="InterPro"/>
</dbReference>
<evidence type="ECO:0000313" key="10">
    <source>
        <dbReference type="Proteomes" id="UP000515275"/>
    </source>
</evidence>
<gene>
    <name evidence="9" type="ORF">GP473_09270</name>
</gene>
<dbReference type="InterPro" id="IPR014284">
    <property type="entry name" value="RNA_pol_sigma-70_dom"/>
</dbReference>
<dbReference type="GO" id="GO:0003677">
    <property type="term" value="F:DNA binding"/>
    <property type="evidence" value="ECO:0007669"/>
    <property type="project" value="UniProtKB-KW"/>
</dbReference>
<keyword evidence="3" id="KW-0731">Sigma factor</keyword>
<keyword evidence="2" id="KW-0805">Transcription regulation</keyword>
<dbReference type="Gene3D" id="1.10.10.10">
    <property type="entry name" value="Winged helix-like DNA-binding domain superfamily/Winged helix DNA-binding domain"/>
    <property type="match status" value="1"/>
</dbReference>
<dbReference type="Proteomes" id="UP000515275">
    <property type="component" value="Chromosome"/>
</dbReference>
<dbReference type="AlphaFoldDB" id="A0A7G7YQN6"/>
<feature type="region of interest" description="Disordered" evidence="6">
    <location>
        <begin position="28"/>
        <end position="52"/>
    </location>
</feature>
<evidence type="ECO:0000256" key="2">
    <source>
        <dbReference type="ARBA" id="ARBA00023015"/>
    </source>
</evidence>
<evidence type="ECO:0000256" key="3">
    <source>
        <dbReference type="ARBA" id="ARBA00023082"/>
    </source>
</evidence>
<dbReference type="SUPFAM" id="SSF88946">
    <property type="entry name" value="Sigma2 domain of RNA polymerase sigma factors"/>
    <property type="match status" value="1"/>
</dbReference>
<dbReference type="EMBL" id="CP046883">
    <property type="protein sequence ID" value="QNH96806.1"/>
    <property type="molecule type" value="Genomic_DNA"/>
</dbReference>
<feature type="domain" description="RNA polymerase sigma-70 region 2" evidence="7">
    <location>
        <begin position="91"/>
        <end position="160"/>
    </location>
</feature>
<dbReference type="GO" id="GO:0016987">
    <property type="term" value="F:sigma factor activity"/>
    <property type="evidence" value="ECO:0007669"/>
    <property type="project" value="UniProtKB-KW"/>
</dbReference>
<accession>A0A7G7YQN6</accession>
<dbReference type="Pfam" id="PF04542">
    <property type="entry name" value="Sigma70_r2"/>
    <property type="match status" value="1"/>
</dbReference>
<dbReference type="InterPro" id="IPR013324">
    <property type="entry name" value="RNA_pol_sigma_r3/r4-like"/>
</dbReference>
<evidence type="ECO:0000256" key="4">
    <source>
        <dbReference type="ARBA" id="ARBA00023125"/>
    </source>
</evidence>
<dbReference type="InterPro" id="IPR039425">
    <property type="entry name" value="RNA_pol_sigma-70-like"/>
</dbReference>
<dbReference type="InterPro" id="IPR013249">
    <property type="entry name" value="RNA_pol_sigma70_r4_t2"/>
</dbReference>
<dbReference type="NCBIfam" id="TIGR02937">
    <property type="entry name" value="sigma70-ECF"/>
    <property type="match status" value="1"/>
</dbReference>
<evidence type="ECO:0000256" key="5">
    <source>
        <dbReference type="ARBA" id="ARBA00023163"/>
    </source>
</evidence>
<feature type="domain" description="RNA polymerase sigma factor 70 region 4 type 2" evidence="8">
    <location>
        <begin position="190"/>
        <end position="241"/>
    </location>
</feature>
<proteinExistence type="inferred from homology"/>
<name>A0A7G7YQN6_9CORY</name>
<dbReference type="PANTHER" id="PTHR43133:SF46">
    <property type="entry name" value="RNA POLYMERASE SIGMA-70 FACTOR ECF SUBFAMILY"/>
    <property type="match status" value="1"/>
</dbReference>
<dbReference type="SUPFAM" id="SSF88659">
    <property type="entry name" value="Sigma3 and sigma4 domains of RNA polymerase sigma factors"/>
    <property type="match status" value="1"/>
</dbReference>
<evidence type="ECO:0000259" key="7">
    <source>
        <dbReference type="Pfam" id="PF04542"/>
    </source>
</evidence>
<dbReference type="InterPro" id="IPR007627">
    <property type="entry name" value="RNA_pol_sigma70_r2"/>
</dbReference>
<dbReference type="Pfam" id="PF08281">
    <property type="entry name" value="Sigma70_r4_2"/>
    <property type="match status" value="1"/>
</dbReference>
<dbReference type="InterPro" id="IPR013325">
    <property type="entry name" value="RNA_pol_sigma_r2"/>
</dbReference>
<reference evidence="9 10" key="1">
    <citation type="submission" date="2019-12" db="EMBL/GenBank/DDBJ databases">
        <title>Corynebacterium sp. nov., isolated from feces of the Anser Albifrons in China.</title>
        <authorList>
            <person name="Liu Q."/>
        </authorList>
    </citation>
    <scope>NUCLEOTIDE SEQUENCE [LARGE SCALE GENOMIC DNA]</scope>
    <source>
        <strain evidence="9 10">23H37-10</strain>
    </source>
</reference>
<protein>
    <submittedName>
        <fullName evidence="9">Sigma-70 family RNA polymerase sigma factor</fullName>
    </submittedName>
</protein>
<dbReference type="PANTHER" id="PTHR43133">
    <property type="entry name" value="RNA POLYMERASE ECF-TYPE SIGMA FACTO"/>
    <property type="match status" value="1"/>
</dbReference>
<dbReference type="KEGG" id="cans:GP473_09270"/>
<keyword evidence="5" id="KW-0804">Transcription</keyword>
<keyword evidence="4" id="KW-0238">DNA-binding</keyword>
<dbReference type="Gene3D" id="1.10.1740.10">
    <property type="match status" value="1"/>
</dbReference>
<evidence type="ECO:0000256" key="1">
    <source>
        <dbReference type="ARBA" id="ARBA00010641"/>
    </source>
</evidence>
<organism evidence="9 10">
    <name type="scientific">Corynebacterium anserum</name>
    <dbReference type="NCBI Taxonomy" id="2684406"/>
    <lineage>
        <taxon>Bacteria</taxon>
        <taxon>Bacillati</taxon>
        <taxon>Actinomycetota</taxon>
        <taxon>Actinomycetes</taxon>
        <taxon>Mycobacteriales</taxon>
        <taxon>Corynebacteriaceae</taxon>
        <taxon>Corynebacterium</taxon>
    </lineage>
</organism>